<reference evidence="2 3" key="1">
    <citation type="submission" date="2017-09" db="EMBL/GenBank/DDBJ databases">
        <title>Depth-based differentiation of microbial function through sediment-hosted aquifers and enrichment of novel symbionts in the deep terrestrial subsurface.</title>
        <authorList>
            <person name="Probst A.J."/>
            <person name="Ladd B."/>
            <person name="Jarett J.K."/>
            <person name="Geller-Mcgrath D.E."/>
            <person name="Sieber C.M."/>
            <person name="Emerson J.B."/>
            <person name="Anantharaman K."/>
            <person name="Thomas B.C."/>
            <person name="Malmstrom R."/>
            <person name="Stieglmeier M."/>
            <person name="Klingl A."/>
            <person name="Woyke T."/>
            <person name="Ryan C.M."/>
            <person name="Banfield J.F."/>
        </authorList>
    </citation>
    <scope>NUCLEOTIDE SEQUENCE [LARGE SCALE GENOMIC DNA]</scope>
    <source>
        <strain evidence="2">CG12_big_fil_rev_8_21_14_0_65_43_15</strain>
    </source>
</reference>
<gene>
    <name evidence="2" type="ORF">COW11_01345</name>
</gene>
<dbReference type="Proteomes" id="UP000231267">
    <property type="component" value="Unassembled WGS sequence"/>
</dbReference>
<accession>A0A2J0LG54</accession>
<comment type="caution">
    <text evidence="2">The sequence shown here is derived from an EMBL/GenBank/DDBJ whole genome shotgun (WGS) entry which is preliminary data.</text>
</comment>
<evidence type="ECO:0000313" key="3">
    <source>
        <dbReference type="Proteomes" id="UP000231267"/>
    </source>
</evidence>
<evidence type="ECO:0000259" key="1">
    <source>
        <dbReference type="PROSITE" id="PS51782"/>
    </source>
</evidence>
<dbReference type="InterPro" id="IPR018392">
    <property type="entry name" value="LysM"/>
</dbReference>
<dbReference type="PROSITE" id="PS51782">
    <property type="entry name" value="LYSM"/>
    <property type="match status" value="1"/>
</dbReference>
<evidence type="ECO:0000313" key="2">
    <source>
        <dbReference type="EMBL" id="PIW66832.1"/>
    </source>
</evidence>
<dbReference type="InterPro" id="IPR050570">
    <property type="entry name" value="Cell_wall_metabolism_enzyme"/>
</dbReference>
<dbReference type="Pfam" id="PF01476">
    <property type="entry name" value="LysM"/>
    <property type="match status" value="1"/>
</dbReference>
<dbReference type="PROSITE" id="PS51257">
    <property type="entry name" value="PROKAR_LIPOPROTEIN"/>
    <property type="match status" value="1"/>
</dbReference>
<dbReference type="Gene3D" id="2.70.70.10">
    <property type="entry name" value="Glucose Permease (Domain IIA)"/>
    <property type="match status" value="1"/>
</dbReference>
<dbReference type="CDD" id="cd12797">
    <property type="entry name" value="M23_peptidase"/>
    <property type="match status" value="1"/>
</dbReference>
<dbReference type="SMART" id="SM00257">
    <property type="entry name" value="LysM"/>
    <property type="match status" value="1"/>
</dbReference>
<proteinExistence type="predicted"/>
<dbReference type="InterPro" id="IPR016047">
    <property type="entry name" value="M23ase_b-sheet_dom"/>
</dbReference>
<dbReference type="InterPro" id="IPR036779">
    <property type="entry name" value="LysM_dom_sf"/>
</dbReference>
<organism evidence="2 3">
    <name type="scientific">Candidatus Taenaricola geysiri</name>
    <dbReference type="NCBI Taxonomy" id="1974752"/>
    <lineage>
        <taxon>Bacteria</taxon>
        <taxon>Pseudomonadati</taxon>
        <taxon>Candidatus Omnitrophota</taxon>
        <taxon>Candidatus Taenaricola</taxon>
    </lineage>
</organism>
<dbReference type="EMBL" id="PFGP01000027">
    <property type="protein sequence ID" value="PIW66832.1"/>
    <property type="molecule type" value="Genomic_DNA"/>
</dbReference>
<dbReference type="Pfam" id="PF01551">
    <property type="entry name" value="Peptidase_M23"/>
    <property type="match status" value="1"/>
</dbReference>
<dbReference type="PANTHER" id="PTHR21666">
    <property type="entry name" value="PEPTIDASE-RELATED"/>
    <property type="match status" value="1"/>
</dbReference>
<name>A0A2J0LG54_9BACT</name>
<dbReference type="InterPro" id="IPR011055">
    <property type="entry name" value="Dup_hybrid_motif"/>
</dbReference>
<dbReference type="AlphaFoldDB" id="A0A2J0LG54"/>
<dbReference type="GO" id="GO:0004222">
    <property type="term" value="F:metalloendopeptidase activity"/>
    <property type="evidence" value="ECO:0007669"/>
    <property type="project" value="TreeGrafter"/>
</dbReference>
<protein>
    <recommendedName>
        <fullName evidence="1">LysM domain-containing protein</fullName>
    </recommendedName>
</protein>
<dbReference type="SUPFAM" id="SSF51261">
    <property type="entry name" value="Duplicated hybrid motif"/>
    <property type="match status" value="1"/>
</dbReference>
<dbReference type="Gene3D" id="3.10.350.10">
    <property type="entry name" value="LysM domain"/>
    <property type="match status" value="1"/>
</dbReference>
<feature type="domain" description="LysM" evidence="1">
    <location>
        <begin position="37"/>
        <end position="81"/>
    </location>
</feature>
<dbReference type="CDD" id="cd00118">
    <property type="entry name" value="LysM"/>
    <property type="match status" value="1"/>
</dbReference>
<dbReference type="PANTHER" id="PTHR21666:SF270">
    <property type="entry name" value="MUREIN HYDROLASE ACTIVATOR ENVC"/>
    <property type="match status" value="1"/>
</dbReference>
<sequence length="218" mass="24060">MKKNYLLFLAIFILAGCATTGGRDIYKPIPRPNMPGLYHKVDKGQTLWRISKFYNVPIEDIVKINRIPDAAQISSGQMLFIPNANVVKPVEISQVDFIWPVKGKTISFFGSKKDSLLNKGIDICAIEGADVLASRSGKVVFCDSKLKGWGHAVIIDHLDGFSTLYAQNSSVLVKTGESVNQGQAIAKAGSSGRADRTCLHFEIRKGDKPQNPFYYLPR</sequence>